<dbReference type="GO" id="GO:0005743">
    <property type="term" value="C:mitochondrial inner membrane"/>
    <property type="evidence" value="ECO:0007669"/>
    <property type="project" value="UniProtKB-SubCell"/>
</dbReference>
<dbReference type="CDD" id="cd16927">
    <property type="entry name" value="HATPase_Hsp90-like"/>
    <property type="match status" value="1"/>
</dbReference>
<dbReference type="PRINTS" id="PR00775">
    <property type="entry name" value="HEATSHOCK90"/>
</dbReference>
<reference evidence="20 21" key="1">
    <citation type="journal article" date="2015" name="Nat. Commun.">
        <title>Outbred genome sequencing and CRISPR/Cas9 gene editing in butterflies.</title>
        <authorList>
            <person name="Li X."/>
            <person name="Fan D."/>
            <person name="Zhang W."/>
            <person name="Liu G."/>
            <person name="Zhang L."/>
            <person name="Zhao L."/>
            <person name="Fang X."/>
            <person name="Chen L."/>
            <person name="Dong Y."/>
            <person name="Chen Y."/>
            <person name="Ding Y."/>
            <person name="Zhao R."/>
            <person name="Feng M."/>
            <person name="Zhu Y."/>
            <person name="Feng Y."/>
            <person name="Jiang X."/>
            <person name="Zhu D."/>
            <person name="Xiang H."/>
            <person name="Feng X."/>
            <person name="Li S."/>
            <person name="Wang J."/>
            <person name="Zhang G."/>
            <person name="Kronforst M.R."/>
            <person name="Wang W."/>
        </authorList>
    </citation>
    <scope>NUCLEOTIDE SEQUENCE [LARGE SCALE GENOMIC DNA]</scope>
    <source>
        <strain evidence="20">Ya'a_city_454_Pm</strain>
        <tissue evidence="20">Whole body</tissue>
    </source>
</reference>
<feature type="binding site" evidence="18">
    <location>
        <position position="178"/>
    </location>
    <ligand>
        <name>ATP</name>
        <dbReference type="ChEBI" id="CHEBI:30616"/>
    </ligand>
</feature>
<keyword evidence="4" id="KW-0597">Phosphoprotein</keyword>
<dbReference type="Gene3D" id="3.30.565.10">
    <property type="entry name" value="Histidine kinase-like ATPase, C-terminal domain"/>
    <property type="match status" value="1"/>
</dbReference>
<evidence type="ECO:0000313" key="20">
    <source>
        <dbReference type="EMBL" id="KPJ16848.1"/>
    </source>
</evidence>
<evidence type="ECO:0000256" key="14">
    <source>
        <dbReference type="ARBA" id="ARBA00066161"/>
    </source>
</evidence>
<dbReference type="InterPro" id="IPR037196">
    <property type="entry name" value="HSP90_C"/>
</dbReference>
<evidence type="ECO:0000256" key="13">
    <source>
        <dbReference type="ARBA" id="ARBA00057498"/>
    </source>
</evidence>
<evidence type="ECO:0000256" key="16">
    <source>
        <dbReference type="ARBA" id="ARBA00076190"/>
    </source>
</evidence>
<organism evidence="20 21">
    <name type="scientific">Papilio machaon</name>
    <name type="common">Old World swallowtail butterfly</name>
    <dbReference type="NCBI Taxonomy" id="76193"/>
    <lineage>
        <taxon>Eukaryota</taxon>
        <taxon>Metazoa</taxon>
        <taxon>Ecdysozoa</taxon>
        <taxon>Arthropoda</taxon>
        <taxon>Hexapoda</taxon>
        <taxon>Insecta</taxon>
        <taxon>Pterygota</taxon>
        <taxon>Neoptera</taxon>
        <taxon>Endopterygota</taxon>
        <taxon>Lepidoptera</taxon>
        <taxon>Glossata</taxon>
        <taxon>Ditrysia</taxon>
        <taxon>Papilionoidea</taxon>
        <taxon>Papilionidae</taxon>
        <taxon>Papilioninae</taxon>
        <taxon>Papilio</taxon>
    </lineage>
</organism>
<evidence type="ECO:0000256" key="12">
    <source>
        <dbReference type="ARBA" id="ARBA00023186"/>
    </source>
</evidence>
<evidence type="ECO:0000256" key="1">
    <source>
        <dbReference type="ARBA" id="ARBA00004273"/>
    </source>
</evidence>
<dbReference type="PIRSF" id="PIRSF002583">
    <property type="entry name" value="Hsp90"/>
    <property type="match status" value="1"/>
</dbReference>
<dbReference type="Pfam" id="PF00183">
    <property type="entry name" value="HSP90"/>
    <property type="match status" value="1"/>
</dbReference>
<dbReference type="InterPro" id="IPR020568">
    <property type="entry name" value="Ribosomal_Su5_D2-typ_SF"/>
</dbReference>
<feature type="compositionally biased region" description="Pro residues" evidence="19">
    <location>
        <begin position="13"/>
        <end position="22"/>
    </location>
</feature>
<keyword evidence="5 18" id="KW-0547">Nucleotide-binding</keyword>
<proteinExistence type="inferred from homology"/>
<dbReference type="FunFam" id="3.30.230.80:FF:000004">
    <property type="entry name" value="Heat shock protein 75 kDa"/>
    <property type="match status" value="1"/>
</dbReference>
<comment type="similarity">
    <text evidence="3">Belongs to the heat shock protein 90 family.</text>
</comment>
<dbReference type="Gene3D" id="3.40.50.11260">
    <property type="match status" value="1"/>
</dbReference>
<feature type="binding site" evidence="18">
    <location>
        <position position="128"/>
    </location>
    <ligand>
        <name>ATP</name>
        <dbReference type="ChEBI" id="CHEBI:30616"/>
    </ligand>
</feature>
<evidence type="ECO:0000256" key="4">
    <source>
        <dbReference type="ARBA" id="ARBA00022553"/>
    </source>
</evidence>
<feature type="binding site" evidence="18">
    <location>
        <position position="272"/>
    </location>
    <ligand>
        <name>ATP</name>
        <dbReference type="ChEBI" id="CHEBI:30616"/>
    </ligand>
</feature>
<feature type="binding site" evidence="18">
    <location>
        <position position="183"/>
    </location>
    <ligand>
        <name>ATP</name>
        <dbReference type="ChEBI" id="CHEBI:30616"/>
    </ligand>
</feature>
<keyword evidence="10" id="KW-0496">Mitochondrion</keyword>
<evidence type="ECO:0000256" key="7">
    <source>
        <dbReference type="ARBA" id="ARBA00022840"/>
    </source>
</evidence>
<dbReference type="EMBL" id="KQ460205">
    <property type="protein sequence ID" value="KPJ16848.1"/>
    <property type="molecule type" value="Genomic_DNA"/>
</dbReference>
<evidence type="ECO:0000256" key="10">
    <source>
        <dbReference type="ARBA" id="ARBA00023128"/>
    </source>
</evidence>
<dbReference type="SUPFAM" id="SSF55874">
    <property type="entry name" value="ATPase domain of HSP90 chaperone/DNA topoisomerase II/histidine kinase"/>
    <property type="match status" value="1"/>
</dbReference>
<keyword evidence="11" id="KW-0472">Membrane</keyword>
<dbReference type="GO" id="GO:0016887">
    <property type="term" value="F:ATP hydrolysis activity"/>
    <property type="evidence" value="ECO:0007669"/>
    <property type="project" value="InterPro"/>
</dbReference>
<dbReference type="STRING" id="76193.A0A194RGA3"/>
<evidence type="ECO:0000256" key="6">
    <source>
        <dbReference type="ARBA" id="ARBA00022792"/>
    </source>
</evidence>
<dbReference type="GO" id="GO:0140662">
    <property type="term" value="F:ATP-dependent protein folding chaperone"/>
    <property type="evidence" value="ECO:0007669"/>
    <property type="project" value="InterPro"/>
</dbReference>
<comment type="subunit">
    <text evidence="14">Binds to the intracellular domain of tumor necrosis factor type 1 receptor. Binds to RB1. Interacts with SRC. Interacts with SDHA.</text>
</comment>
<dbReference type="PANTHER" id="PTHR11528">
    <property type="entry name" value="HEAT SHOCK PROTEIN 90 FAMILY MEMBER"/>
    <property type="match status" value="1"/>
</dbReference>
<dbReference type="HAMAP" id="MF_00505">
    <property type="entry name" value="HSP90"/>
    <property type="match status" value="1"/>
</dbReference>
<dbReference type="Gene3D" id="3.30.230.80">
    <property type="match status" value="1"/>
</dbReference>
<evidence type="ECO:0000256" key="2">
    <source>
        <dbReference type="ARBA" id="ARBA00004305"/>
    </source>
</evidence>
<feature type="binding site" evidence="18">
    <location>
        <begin position="221"/>
        <end position="226"/>
    </location>
    <ligand>
        <name>ATP</name>
        <dbReference type="ChEBI" id="CHEBI:30616"/>
    </ligand>
</feature>
<sequence>MFGGCWAGEAPGSSPPAPPPPTRCSTVTTDAPSPLILHSQSYITILLIQVLQRTCDSTHYARDQVYQYNSLRGSFSLQSAKFSTVSDQQKAENLKSSPEKKEFQAETRMLLDIVARSLYSDKEVFIRELISNASDALEKFRYLSVSGAEGAPQLDNTDRALEIKLITDKQNRTITFQDNGIGMTKDELIQNLGTIARSGSKSFIEEIKKQGAEQANTIIGQFGVGFYSAFMVADKIEVYTRSSKSGSPGLKWNSDGSGTYEIQEVEDVPIGTKIIVYLKTDCREFADDERVKDIIKKYSNFIGSPILLNNEQVNSIKPVWLMEPKEVTHEQHVEFYRFISNSYDKPRFTLHYKTDAPISIRSILYVPEGKPGLFEMSRDSDVGVSLYSRKILIKSKADNILPKWLRFVKGVVDSEDIPLNLSRELLQNSALIVKLRTVLTNRFIKFMCEMAQKDPVGFDAFYKDYSLFLKEGIVTSQSPLEKEEIAKMLRFESSKLEAGVKTSLADYCARQKDDQKSIYYLAAPSRQLAETSPYYESLKKSDLEVLFCYEMYDELVLLELKEFGRRSLVSVENDMQKESTDKSETVIGSDDLQQNEVNDLISFLKTNLNGKVFEVRTTQKLDTHPCVIVIPEMAAARHFIRTQAQNLSEENRFALLRPQLEINAKHPIIKKLHKLVSSDKELANMVSQQLFSNAMVTAGLVMDPRNLVNHINDLLVKALEKH</sequence>
<dbReference type="FunFam" id="1.20.120.790:FF:000004">
    <property type="entry name" value="Heat shock protein 75 kDa"/>
    <property type="match status" value="1"/>
</dbReference>
<dbReference type="GO" id="GO:0005759">
    <property type="term" value="C:mitochondrial matrix"/>
    <property type="evidence" value="ECO:0007669"/>
    <property type="project" value="UniProtKB-SubCell"/>
</dbReference>
<protein>
    <recommendedName>
        <fullName evidence="15">Heat shock protein 75 kDa, mitochondrial</fullName>
    </recommendedName>
    <alternativeName>
        <fullName evidence="17">TNFR-associated protein 1</fullName>
    </alternativeName>
    <alternativeName>
        <fullName evidence="16">Tumor necrosis factor type 1 receptor-associated protein</fullName>
    </alternativeName>
</protein>
<evidence type="ECO:0000256" key="18">
    <source>
        <dbReference type="PIRSR" id="PIRSR002583-1"/>
    </source>
</evidence>
<dbReference type="InterPro" id="IPR036890">
    <property type="entry name" value="HATPase_C_sf"/>
</dbReference>
<evidence type="ECO:0000256" key="11">
    <source>
        <dbReference type="ARBA" id="ARBA00023136"/>
    </source>
</evidence>
<keyword evidence="9" id="KW-0007">Acetylation</keyword>
<dbReference type="FunCoup" id="A0A194RGA3">
    <property type="interactions" value="1600"/>
</dbReference>
<feature type="binding site" evidence="18">
    <location>
        <position position="423"/>
    </location>
    <ligand>
        <name>ATP</name>
        <dbReference type="ChEBI" id="CHEBI:30616"/>
    </ligand>
</feature>
<feature type="binding site" evidence="18">
    <location>
        <position position="132"/>
    </location>
    <ligand>
        <name>ATP</name>
        <dbReference type="ChEBI" id="CHEBI:30616"/>
    </ligand>
</feature>
<feature type="binding site" evidence="18">
    <location>
        <begin position="198"/>
        <end position="199"/>
    </location>
    <ligand>
        <name>ATP</name>
        <dbReference type="ChEBI" id="CHEBI:30616"/>
    </ligand>
</feature>
<dbReference type="InterPro" id="IPR001404">
    <property type="entry name" value="Hsp90_fam"/>
</dbReference>
<dbReference type="SUPFAM" id="SSF54211">
    <property type="entry name" value="Ribosomal protein S5 domain 2-like"/>
    <property type="match status" value="1"/>
</dbReference>
<dbReference type="GO" id="GO:0051082">
    <property type="term" value="F:unfolded protein binding"/>
    <property type="evidence" value="ECO:0007669"/>
    <property type="project" value="InterPro"/>
</dbReference>
<feature type="binding site" evidence="18">
    <location>
        <position position="191"/>
    </location>
    <ligand>
        <name>ATP</name>
        <dbReference type="ChEBI" id="CHEBI:30616"/>
    </ligand>
</feature>
<dbReference type="GO" id="GO:0019901">
    <property type="term" value="F:protein kinase binding"/>
    <property type="evidence" value="ECO:0007669"/>
    <property type="project" value="UniProtKB-ARBA"/>
</dbReference>
<name>A0A194RGA3_PAPMA</name>
<keyword evidence="6" id="KW-0999">Mitochondrion inner membrane</keyword>
<comment type="function">
    <text evidence="13">Chaperone that expresses an ATPase activity. Involved in maintaining mitochondrial function and polarization, downstream of PINK1 and mitochondrial complex I. Is a negative regulator of mitochondrial respiration able to modulate the balance between oxidative phosphorylation and aerobic glycolysis. The impact of TRAP1 on mitochondrial respiration is probably mediated by modulation of mitochondrial SRC and inhibition of SDHA.</text>
</comment>
<dbReference type="InterPro" id="IPR020575">
    <property type="entry name" value="Hsp90_N"/>
</dbReference>
<keyword evidence="12" id="KW-0143">Chaperone</keyword>
<dbReference type="FunFam" id="3.30.565.10:FF:000021">
    <property type="entry name" value="Heat shock protein 75 kDa, mitochondrial"/>
    <property type="match status" value="1"/>
</dbReference>
<feature type="region of interest" description="Disordered" evidence="19">
    <location>
        <begin position="1"/>
        <end position="28"/>
    </location>
</feature>
<evidence type="ECO:0000256" key="5">
    <source>
        <dbReference type="ARBA" id="ARBA00022741"/>
    </source>
</evidence>
<evidence type="ECO:0000256" key="3">
    <source>
        <dbReference type="ARBA" id="ARBA00008239"/>
    </source>
</evidence>
<dbReference type="Gene3D" id="1.20.120.790">
    <property type="entry name" value="Heat shock protein 90, C-terminal domain"/>
    <property type="match status" value="1"/>
</dbReference>
<evidence type="ECO:0000256" key="15">
    <source>
        <dbReference type="ARBA" id="ARBA00073018"/>
    </source>
</evidence>
<keyword evidence="20" id="KW-0346">Stress response</keyword>
<dbReference type="GO" id="GO:0005524">
    <property type="term" value="F:ATP binding"/>
    <property type="evidence" value="ECO:0007669"/>
    <property type="project" value="UniProtKB-KW"/>
</dbReference>
<dbReference type="Proteomes" id="UP000053240">
    <property type="component" value="Unassembled WGS sequence"/>
</dbReference>
<evidence type="ECO:0000256" key="19">
    <source>
        <dbReference type="SAM" id="MobiDB-lite"/>
    </source>
</evidence>
<gene>
    <name evidence="20" type="ORF">RR48_13704</name>
</gene>
<dbReference type="Pfam" id="PF13589">
    <property type="entry name" value="HATPase_c_3"/>
    <property type="match status" value="1"/>
</dbReference>
<comment type="subcellular location">
    <subcellularLocation>
        <location evidence="1">Mitochondrion inner membrane</location>
    </subcellularLocation>
    <subcellularLocation>
        <location evidence="2">Mitochondrion matrix</location>
    </subcellularLocation>
</comment>
<keyword evidence="7 18" id="KW-0067">ATP-binding</keyword>
<dbReference type="NCBIfam" id="NF003555">
    <property type="entry name" value="PRK05218.1"/>
    <property type="match status" value="1"/>
</dbReference>
<dbReference type="AlphaFoldDB" id="A0A194RGA3"/>
<evidence type="ECO:0000313" key="21">
    <source>
        <dbReference type="Proteomes" id="UP000053240"/>
    </source>
</evidence>
<evidence type="ECO:0000256" key="8">
    <source>
        <dbReference type="ARBA" id="ARBA00022946"/>
    </source>
</evidence>
<evidence type="ECO:0000256" key="17">
    <source>
        <dbReference type="ARBA" id="ARBA00080766"/>
    </source>
</evidence>
<keyword evidence="21" id="KW-1185">Reference proteome</keyword>
<dbReference type="InParanoid" id="A0A194RGA3"/>
<accession>A0A194RGA3</accession>
<evidence type="ECO:0000256" key="9">
    <source>
        <dbReference type="ARBA" id="ARBA00022990"/>
    </source>
</evidence>
<dbReference type="SUPFAM" id="SSF110942">
    <property type="entry name" value="HSP90 C-terminal domain"/>
    <property type="match status" value="1"/>
</dbReference>
<dbReference type="FunFam" id="3.40.50.11260:FF:000004">
    <property type="entry name" value="Heat shock protein 75 mitochondrial"/>
    <property type="match status" value="1"/>
</dbReference>
<keyword evidence="8" id="KW-0809">Transit peptide</keyword>